<dbReference type="Gene3D" id="3.90.25.10">
    <property type="entry name" value="UDP-galactose 4-epimerase, domain 1"/>
    <property type="match status" value="1"/>
</dbReference>
<organism evidence="4 5">
    <name type="scientific">Penicillium frequentans</name>
    <dbReference type="NCBI Taxonomy" id="3151616"/>
    <lineage>
        <taxon>Eukaryota</taxon>
        <taxon>Fungi</taxon>
        <taxon>Dikarya</taxon>
        <taxon>Ascomycota</taxon>
        <taxon>Pezizomycotina</taxon>
        <taxon>Eurotiomycetes</taxon>
        <taxon>Eurotiomycetidae</taxon>
        <taxon>Eurotiales</taxon>
        <taxon>Aspergillaceae</taxon>
        <taxon>Penicillium</taxon>
    </lineage>
</organism>
<dbReference type="Pfam" id="PF05368">
    <property type="entry name" value="NmrA"/>
    <property type="match status" value="1"/>
</dbReference>
<dbReference type="InterPro" id="IPR008030">
    <property type="entry name" value="NmrA-like"/>
</dbReference>
<evidence type="ECO:0000256" key="1">
    <source>
        <dbReference type="ARBA" id="ARBA00022857"/>
    </source>
</evidence>
<evidence type="ECO:0000259" key="3">
    <source>
        <dbReference type="Pfam" id="PF05368"/>
    </source>
</evidence>
<sequence>MSNYITTVAIVGAAGNSARFITDALLKTKKHTITALARAGSLNSLPADVTSKEIDYSKPETIVEALKGQDALVISLSGHAPEGTELQLIKAAGEAGVKWVLPNDWSPDTTNEAMNNDIMIFKPKAALRKAIIELGKCNFISVSTGFWYEWSLAIPSAFGIDLINRTATFFDDGETKITTSTWPQVGRAVAALLSLPIRPEGSNQEASLEKFMNQVVYIKSFTVSQKDMLESALRVTGTKESDWSISKEPAAERWANGLKEMQEGSRIGFAKMLYTRVFYQDGAGNIDHKGTLNSLLDLPTENIDEATKIAIERSKTDPWE</sequence>
<dbReference type="InterPro" id="IPR045312">
    <property type="entry name" value="PCBER-like"/>
</dbReference>
<evidence type="ECO:0000313" key="4">
    <source>
        <dbReference type="EMBL" id="KAJ5541638.1"/>
    </source>
</evidence>
<protein>
    <recommendedName>
        <fullName evidence="3">NmrA-like domain-containing protein</fullName>
    </recommendedName>
</protein>
<dbReference type="AlphaFoldDB" id="A0AAD6GGD1"/>
<comment type="caution">
    <text evidence="4">The sequence shown here is derived from an EMBL/GenBank/DDBJ whole genome shotgun (WGS) entry which is preliminary data.</text>
</comment>
<name>A0AAD6GGD1_9EURO</name>
<dbReference type="SUPFAM" id="SSF51735">
    <property type="entry name" value="NAD(P)-binding Rossmann-fold domains"/>
    <property type="match status" value="1"/>
</dbReference>
<reference evidence="4 5" key="1">
    <citation type="journal article" date="2023" name="IMA Fungus">
        <title>Comparative genomic study of the Penicillium genus elucidates a diverse pangenome and 15 lateral gene transfer events.</title>
        <authorList>
            <person name="Petersen C."/>
            <person name="Sorensen T."/>
            <person name="Nielsen M.R."/>
            <person name="Sondergaard T.E."/>
            <person name="Sorensen J.L."/>
            <person name="Fitzpatrick D.A."/>
            <person name="Frisvad J.C."/>
            <person name="Nielsen K.L."/>
        </authorList>
    </citation>
    <scope>NUCLEOTIDE SEQUENCE [LARGE SCALE GENOMIC DNA]</scope>
    <source>
        <strain evidence="4 5">IBT 35679</strain>
    </source>
</reference>
<dbReference type="Proteomes" id="UP001220324">
    <property type="component" value="Unassembled WGS sequence"/>
</dbReference>
<dbReference type="InterPro" id="IPR036291">
    <property type="entry name" value="NAD(P)-bd_dom_sf"/>
</dbReference>
<keyword evidence="5" id="KW-1185">Reference proteome</keyword>
<proteinExistence type="predicted"/>
<accession>A0AAD6GGD1</accession>
<dbReference type="PANTHER" id="PTHR47706:SF7">
    <property type="entry name" value="CIPA-LIKE, PUTATIVE (AFU_ORTHOLOGUE AFUA_1G01630)-RELATED"/>
    <property type="match status" value="1"/>
</dbReference>
<keyword evidence="2" id="KW-0560">Oxidoreductase</keyword>
<dbReference type="CDD" id="cd05259">
    <property type="entry name" value="PCBER_SDR_a"/>
    <property type="match status" value="1"/>
</dbReference>
<dbReference type="GO" id="GO:0016491">
    <property type="term" value="F:oxidoreductase activity"/>
    <property type="evidence" value="ECO:0007669"/>
    <property type="project" value="UniProtKB-KW"/>
</dbReference>
<dbReference type="EMBL" id="JAQIZZ010000005">
    <property type="protein sequence ID" value="KAJ5541638.1"/>
    <property type="molecule type" value="Genomic_DNA"/>
</dbReference>
<evidence type="ECO:0000313" key="5">
    <source>
        <dbReference type="Proteomes" id="UP001220324"/>
    </source>
</evidence>
<dbReference type="InterPro" id="IPR051609">
    <property type="entry name" value="NmrA/Isoflavone_reductase-like"/>
</dbReference>
<dbReference type="Gene3D" id="3.40.50.720">
    <property type="entry name" value="NAD(P)-binding Rossmann-like Domain"/>
    <property type="match status" value="1"/>
</dbReference>
<evidence type="ECO:0000256" key="2">
    <source>
        <dbReference type="ARBA" id="ARBA00023002"/>
    </source>
</evidence>
<keyword evidence="1" id="KW-0521">NADP</keyword>
<gene>
    <name evidence="4" type="ORF">N7494_006714</name>
</gene>
<dbReference type="PANTHER" id="PTHR47706">
    <property type="entry name" value="NMRA-LIKE FAMILY PROTEIN"/>
    <property type="match status" value="1"/>
</dbReference>
<feature type="domain" description="NmrA-like" evidence="3">
    <location>
        <begin position="7"/>
        <end position="145"/>
    </location>
</feature>